<evidence type="ECO:0000256" key="4">
    <source>
        <dbReference type="ARBA" id="ARBA00022563"/>
    </source>
</evidence>
<dbReference type="PROSITE" id="PS51330">
    <property type="entry name" value="DHFR_2"/>
    <property type="match status" value="1"/>
</dbReference>
<dbReference type="KEGG" id="bgv:CAL12_02680"/>
<dbReference type="InterPro" id="IPR017925">
    <property type="entry name" value="DHFR_CS"/>
</dbReference>
<dbReference type="GO" id="GO:0070401">
    <property type="term" value="F:NADP+ binding"/>
    <property type="evidence" value="ECO:0007669"/>
    <property type="project" value="UniProtKB-ARBA"/>
</dbReference>
<evidence type="ECO:0000256" key="7">
    <source>
        <dbReference type="ARBA" id="ARBA00025067"/>
    </source>
</evidence>
<keyword evidence="12" id="KW-1185">Reference proteome</keyword>
<comment type="catalytic activity">
    <reaction evidence="8">
        <text>(6S)-5,6,7,8-tetrahydrofolate + NADP(+) = 7,8-dihydrofolate + NADPH + H(+)</text>
        <dbReference type="Rhea" id="RHEA:15009"/>
        <dbReference type="ChEBI" id="CHEBI:15378"/>
        <dbReference type="ChEBI" id="CHEBI:57451"/>
        <dbReference type="ChEBI" id="CHEBI:57453"/>
        <dbReference type="ChEBI" id="CHEBI:57783"/>
        <dbReference type="ChEBI" id="CHEBI:58349"/>
        <dbReference type="EC" id="1.5.1.3"/>
    </reaction>
</comment>
<dbReference type="RefSeq" id="WP_086063072.1">
    <property type="nucleotide sequence ID" value="NZ_CP021108.1"/>
</dbReference>
<dbReference type="PROSITE" id="PS00075">
    <property type="entry name" value="DHFR_1"/>
    <property type="match status" value="1"/>
</dbReference>
<dbReference type="InterPro" id="IPR012259">
    <property type="entry name" value="DHFR"/>
</dbReference>
<dbReference type="UniPathway" id="UPA00077">
    <property type="reaction ID" value="UER00158"/>
</dbReference>
<dbReference type="InterPro" id="IPR024072">
    <property type="entry name" value="DHFR-like_dom_sf"/>
</dbReference>
<dbReference type="GO" id="GO:0046655">
    <property type="term" value="P:folic acid metabolic process"/>
    <property type="evidence" value="ECO:0007669"/>
    <property type="project" value="TreeGrafter"/>
</dbReference>
<dbReference type="GO" id="GO:0006730">
    <property type="term" value="P:one-carbon metabolic process"/>
    <property type="evidence" value="ECO:0007669"/>
    <property type="project" value="UniProtKB-KW"/>
</dbReference>
<protein>
    <recommendedName>
        <fullName evidence="3 8">Dihydrofolate reductase</fullName>
        <ecNumber evidence="3 8">1.5.1.3</ecNumber>
    </recommendedName>
</protein>
<dbReference type="GO" id="GO:0005829">
    <property type="term" value="C:cytosol"/>
    <property type="evidence" value="ECO:0007669"/>
    <property type="project" value="TreeGrafter"/>
</dbReference>
<reference evidence="11 12" key="1">
    <citation type="submission" date="2017-05" db="EMBL/GenBank/DDBJ databases">
        <title>Complete and WGS of Bordetella genogroups.</title>
        <authorList>
            <person name="Spilker T."/>
            <person name="LiPuma J."/>
        </authorList>
    </citation>
    <scope>NUCLEOTIDE SEQUENCE [LARGE SCALE GENOMIC DNA]</scope>
    <source>
        <strain evidence="11 12">AU19157</strain>
    </source>
</reference>
<dbReference type="CDD" id="cd00209">
    <property type="entry name" value="DHFR"/>
    <property type="match status" value="1"/>
</dbReference>
<dbReference type="PIRSF" id="PIRSF000194">
    <property type="entry name" value="DHFR"/>
    <property type="match status" value="1"/>
</dbReference>
<dbReference type="PANTHER" id="PTHR48069">
    <property type="entry name" value="DIHYDROFOLATE REDUCTASE"/>
    <property type="match status" value="1"/>
</dbReference>
<dbReference type="EMBL" id="CP021108">
    <property type="protein sequence ID" value="ARP79840.1"/>
    <property type="molecule type" value="Genomic_DNA"/>
</dbReference>
<keyword evidence="6 8" id="KW-0560">Oxidoreductase</keyword>
<dbReference type="GO" id="GO:0046452">
    <property type="term" value="P:dihydrofolate metabolic process"/>
    <property type="evidence" value="ECO:0007669"/>
    <property type="project" value="TreeGrafter"/>
</dbReference>
<gene>
    <name evidence="11" type="ORF">CAL12_02680</name>
</gene>
<organism evidence="11 12">
    <name type="scientific">Bordetella genomosp. 8</name>
    <dbReference type="NCBI Taxonomy" id="1416806"/>
    <lineage>
        <taxon>Bacteria</taxon>
        <taxon>Pseudomonadati</taxon>
        <taxon>Pseudomonadota</taxon>
        <taxon>Betaproteobacteria</taxon>
        <taxon>Burkholderiales</taxon>
        <taxon>Alcaligenaceae</taxon>
        <taxon>Bordetella</taxon>
    </lineage>
</organism>
<dbReference type="PRINTS" id="PR00070">
    <property type="entry name" value="DHFR"/>
</dbReference>
<feature type="domain" description="DHFR" evidence="10">
    <location>
        <begin position="14"/>
        <end position="170"/>
    </location>
</feature>
<evidence type="ECO:0000256" key="6">
    <source>
        <dbReference type="ARBA" id="ARBA00023002"/>
    </source>
</evidence>
<proteinExistence type="inferred from homology"/>
<dbReference type="PANTHER" id="PTHR48069:SF3">
    <property type="entry name" value="DIHYDROFOLATE REDUCTASE"/>
    <property type="match status" value="1"/>
</dbReference>
<keyword evidence="5 8" id="KW-0521">NADP</keyword>
<dbReference type="Gene3D" id="3.40.430.10">
    <property type="entry name" value="Dihydrofolate Reductase, subunit A"/>
    <property type="match status" value="1"/>
</dbReference>
<dbReference type="STRING" id="1416806.CAL12_02680"/>
<dbReference type="InterPro" id="IPR001796">
    <property type="entry name" value="DHFR_dom"/>
</dbReference>
<evidence type="ECO:0000313" key="11">
    <source>
        <dbReference type="EMBL" id="ARP79840.1"/>
    </source>
</evidence>
<sequence>MNVADAGAAGSGPRLTLVVAYARNRVIGRDNGLPWKLPGDLAHFKRTTLGHPIVMGRKTWESLGRPLPGRSNIVISRTPGYAADGAIVVPDIEAALRAAADTDEVFIIGGAQIFGAVLDHAERIVATEIHADIDGDAWFPHLPAFRWREVSRQAQPAENGYAYDFVVYERA</sequence>
<keyword evidence="4 8" id="KW-0554">One-carbon metabolism</keyword>
<comment type="pathway">
    <text evidence="1 8">Cofactor biosynthesis; tetrahydrofolate biosynthesis; 5,6,7,8-tetrahydrofolate from 7,8-dihydrofolate: step 1/1.</text>
</comment>
<comment type="similarity">
    <text evidence="2 8 9">Belongs to the dihydrofolate reductase family.</text>
</comment>
<evidence type="ECO:0000256" key="5">
    <source>
        <dbReference type="ARBA" id="ARBA00022857"/>
    </source>
</evidence>
<dbReference type="GO" id="GO:0004146">
    <property type="term" value="F:dihydrofolate reductase activity"/>
    <property type="evidence" value="ECO:0007669"/>
    <property type="project" value="UniProtKB-EC"/>
</dbReference>
<evidence type="ECO:0000259" key="10">
    <source>
        <dbReference type="PROSITE" id="PS51330"/>
    </source>
</evidence>
<evidence type="ECO:0000256" key="3">
    <source>
        <dbReference type="ARBA" id="ARBA00012856"/>
    </source>
</evidence>
<dbReference type="Proteomes" id="UP000194151">
    <property type="component" value="Chromosome"/>
</dbReference>
<dbReference type="OrthoDB" id="9804315at2"/>
<comment type="function">
    <text evidence="7 8">Key enzyme in folate metabolism. Catalyzes an essential reaction for de novo glycine and purine synthesis, and for DNA precursor synthesis.</text>
</comment>
<name>A0A1W6YFP8_9BORD</name>
<dbReference type="Pfam" id="PF00186">
    <property type="entry name" value="DHFR_1"/>
    <property type="match status" value="1"/>
</dbReference>
<evidence type="ECO:0000256" key="8">
    <source>
        <dbReference type="PIRNR" id="PIRNR000194"/>
    </source>
</evidence>
<evidence type="ECO:0000313" key="12">
    <source>
        <dbReference type="Proteomes" id="UP000194151"/>
    </source>
</evidence>
<accession>A0A1W6YFP8</accession>
<evidence type="ECO:0000256" key="2">
    <source>
        <dbReference type="ARBA" id="ARBA00009539"/>
    </source>
</evidence>
<dbReference type="AlphaFoldDB" id="A0A1W6YFP8"/>
<dbReference type="GO" id="GO:0046654">
    <property type="term" value="P:tetrahydrofolate biosynthetic process"/>
    <property type="evidence" value="ECO:0007669"/>
    <property type="project" value="UniProtKB-UniPathway"/>
</dbReference>
<dbReference type="EC" id="1.5.1.3" evidence="3 8"/>
<evidence type="ECO:0000256" key="1">
    <source>
        <dbReference type="ARBA" id="ARBA00004903"/>
    </source>
</evidence>
<dbReference type="SUPFAM" id="SSF53597">
    <property type="entry name" value="Dihydrofolate reductase-like"/>
    <property type="match status" value="1"/>
</dbReference>
<evidence type="ECO:0000256" key="9">
    <source>
        <dbReference type="RuleBase" id="RU004474"/>
    </source>
</evidence>
<dbReference type="FunFam" id="3.40.430.10:FF:000001">
    <property type="entry name" value="Dihydrofolate reductase"/>
    <property type="match status" value="1"/>
</dbReference>